<evidence type="ECO:0000313" key="6">
    <source>
        <dbReference type="EMBL" id="GHD63737.1"/>
    </source>
</evidence>
<keyword evidence="3" id="KW-0238">DNA-binding</keyword>
<keyword evidence="4" id="KW-0804">Transcription</keyword>
<evidence type="ECO:0000256" key="2">
    <source>
        <dbReference type="ARBA" id="ARBA00023015"/>
    </source>
</evidence>
<proteinExistence type="inferred from homology"/>
<gene>
    <name evidence="6" type="ORF">GCM10007350_21820</name>
</gene>
<reference evidence="7" key="1">
    <citation type="journal article" date="2019" name="Int. J. Syst. Evol. Microbiol.">
        <title>The Global Catalogue of Microorganisms (GCM) 10K type strain sequencing project: providing services to taxonomists for standard genome sequencing and annotation.</title>
        <authorList>
            <consortium name="The Broad Institute Genomics Platform"/>
            <consortium name="The Broad Institute Genome Sequencing Center for Infectious Disease"/>
            <person name="Wu L."/>
            <person name="Ma J."/>
        </authorList>
    </citation>
    <scope>NUCLEOTIDE SEQUENCE [LARGE SCALE GENOMIC DNA]</scope>
    <source>
        <strain evidence="7">KCTC 23701</strain>
    </source>
</reference>
<sequence length="113" mass="12309">MTKKAALEDWHPADVVCALRKQGWSLRKLSLHHGYADGGTLKCALSRPWPKAERLIAEAIGTSPAEIWPSRYRRQAAELSPEIVQMVFSAVIGTLNSPGSVAKCEVNRDAVAA</sequence>
<dbReference type="InterPro" id="IPR010982">
    <property type="entry name" value="Lambda_DNA-bd_dom_sf"/>
</dbReference>
<keyword evidence="7" id="KW-1185">Reference proteome</keyword>
<comment type="similarity">
    <text evidence="1">Belongs to the ner transcriptional regulatory family.</text>
</comment>
<comment type="caution">
    <text evidence="6">The sequence shown here is derived from an EMBL/GenBank/DDBJ whole genome shotgun (WGS) entry which is preliminary data.</text>
</comment>
<evidence type="ECO:0000259" key="5">
    <source>
        <dbReference type="Pfam" id="PF13693"/>
    </source>
</evidence>
<protein>
    <recommendedName>
        <fullName evidence="5">Ner winged helix-turn-helix DNA-binding domain-containing protein</fullName>
    </recommendedName>
</protein>
<organism evidence="6 7">
    <name type="scientific">Jeongeupia chitinilytica</name>
    <dbReference type="NCBI Taxonomy" id="1041641"/>
    <lineage>
        <taxon>Bacteria</taxon>
        <taxon>Pseudomonadati</taxon>
        <taxon>Pseudomonadota</taxon>
        <taxon>Betaproteobacteria</taxon>
        <taxon>Neisseriales</taxon>
        <taxon>Chitinibacteraceae</taxon>
        <taxon>Jeongeupia</taxon>
    </lineage>
</organism>
<dbReference type="Pfam" id="PF13693">
    <property type="entry name" value="HTH_35"/>
    <property type="match status" value="1"/>
</dbReference>
<dbReference type="SUPFAM" id="SSF47413">
    <property type="entry name" value="lambda repressor-like DNA-binding domains"/>
    <property type="match status" value="1"/>
</dbReference>
<evidence type="ECO:0000256" key="3">
    <source>
        <dbReference type="ARBA" id="ARBA00023125"/>
    </source>
</evidence>
<dbReference type="RefSeq" id="WP_229797545.1">
    <property type="nucleotide sequence ID" value="NZ_BMYO01000005.1"/>
</dbReference>
<evidence type="ECO:0000313" key="7">
    <source>
        <dbReference type="Proteomes" id="UP000604737"/>
    </source>
</evidence>
<accession>A0ABQ3H050</accession>
<evidence type="ECO:0000256" key="4">
    <source>
        <dbReference type="ARBA" id="ARBA00023163"/>
    </source>
</evidence>
<evidence type="ECO:0000256" key="1">
    <source>
        <dbReference type="ARBA" id="ARBA00006157"/>
    </source>
</evidence>
<dbReference type="EMBL" id="BMYO01000005">
    <property type="protein sequence ID" value="GHD63737.1"/>
    <property type="molecule type" value="Genomic_DNA"/>
</dbReference>
<name>A0ABQ3H050_9NEIS</name>
<dbReference type="Gene3D" id="1.10.260.40">
    <property type="entry name" value="lambda repressor-like DNA-binding domains"/>
    <property type="match status" value="1"/>
</dbReference>
<feature type="domain" description="Ner winged helix-turn-helix DNA-binding" evidence="5">
    <location>
        <begin position="9"/>
        <end position="80"/>
    </location>
</feature>
<keyword evidence="2" id="KW-0805">Transcription regulation</keyword>
<dbReference type="Proteomes" id="UP000604737">
    <property type="component" value="Unassembled WGS sequence"/>
</dbReference>
<dbReference type="InterPro" id="IPR038722">
    <property type="entry name" value="Ner_HTH_dom"/>
</dbReference>